<gene>
    <name evidence="2" type="ORF">HJG59_016960</name>
</gene>
<evidence type="ECO:0000313" key="2">
    <source>
        <dbReference type="EMBL" id="KAF6491029.1"/>
    </source>
</evidence>
<protein>
    <submittedName>
        <fullName evidence="2">SLX4 structure-specific endonuclease subunit</fullName>
    </submittedName>
</protein>
<dbReference type="PANTHER" id="PTHR21541">
    <property type="entry name" value="BTB POZ DOMAIN CONTAINING 12"/>
    <property type="match status" value="1"/>
</dbReference>
<comment type="caution">
    <text evidence="2">The sequence shown here is derived from an EMBL/GenBank/DDBJ whole genome shotgun (WGS) entry which is preliminary data.</text>
</comment>
<sequence>MMDESDDDFKELCASFFQRVKKNGTKEVSGERKTKKVSNITQITSKLERTKPTATKSKTCQGPRERKTRSGSKATRTKKQGVPKWQKSEPALSENGEGSVLASAVLMEDAWRTQTEAAPNGDSQGPSSLTLKAPSPSKPRAAEVVLQRMQQFKRADPKRLNHASEGCSLQDTLEENVPKGPQEAMMAGNGMTGVFYLPSRNKF</sequence>
<keyword evidence="2" id="KW-0378">Hydrolase</keyword>
<dbReference type="AlphaFoldDB" id="A0A7J8J3P1"/>
<dbReference type="GO" id="GO:0004519">
    <property type="term" value="F:endonuclease activity"/>
    <property type="evidence" value="ECO:0007669"/>
    <property type="project" value="UniProtKB-KW"/>
</dbReference>
<organism evidence="2 3">
    <name type="scientific">Molossus molossus</name>
    <name type="common">Pallas' mastiff bat</name>
    <name type="synonym">Vespertilio molossus</name>
    <dbReference type="NCBI Taxonomy" id="27622"/>
    <lineage>
        <taxon>Eukaryota</taxon>
        <taxon>Metazoa</taxon>
        <taxon>Chordata</taxon>
        <taxon>Craniata</taxon>
        <taxon>Vertebrata</taxon>
        <taxon>Euteleostomi</taxon>
        <taxon>Mammalia</taxon>
        <taxon>Eutheria</taxon>
        <taxon>Laurasiatheria</taxon>
        <taxon>Chiroptera</taxon>
        <taxon>Yangochiroptera</taxon>
        <taxon>Molossidae</taxon>
        <taxon>Molossus</taxon>
    </lineage>
</organism>
<dbReference type="Proteomes" id="UP000550707">
    <property type="component" value="Unassembled WGS sequence"/>
</dbReference>
<dbReference type="GO" id="GO:0033557">
    <property type="term" value="C:Slx1-Slx4 complex"/>
    <property type="evidence" value="ECO:0007669"/>
    <property type="project" value="TreeGrafter"/>
</dbReference>
<evidence type="ECO:0000313" key="3">
    <source>
        <dbReference type="Proteomes" id="UP000550707"/>
    </source>
</evidence>
<evidence type="ECO:0000256" key="1">
    <source>
        <dbReference type="SAM" id="MobiDB-lite"/>
    </source>
</evidence>
<feature type="compositionally biased region" description="Polar residues" evidence="1">
    <location>
        <begin position="112"/>
        <end position="130"/>
    </location>
</feature>
<dbReference type="EMBL" id="JACASF010000003">
    <property type="protein sequence ID" value="KAF6491029.1"/>
    <property type="molecule type" value="Genomic_DNA"/>
</dbReference>
<feature type="region of interest" description="Disordered" evidence="1">
    <location>
        <begin position="23"/>
        <end position="172"/>
    </location>
</feature>
<name>A0A7J8J3P1_MOLMO</name>
<feature type="compositionally biased region" description="Basic residues" evidence="1">
    <location>
        <begin position="66"/>
        <end position="81"/>
    </location>
</feature>
<keyword evidence="2" id="KW-0255">Endonuclease</keyword>
<proteinExistence type="predicted"/>
<reference evidence="2 3" key="1">
    <citation type="journal article" date="2020" name="Nature">
        <title>Six reference-quality genomes reveal evolution of bat adaptations.</title>
        <authorList>
            <person name="Jebb D."/>
            <person name="Huang Z."/>
            <person name="Pippel M."/>
            <person name="Hughes G.M."/>
            <person name="Lavrichenko K."/>
            <person name="Devanna P."/>
            <person name="Winkler S."/>
            <person name="Jermiin L.S."/>
            <person name="Skirmuntt E.C."/>
            <person name="Katzourakis A."/>
            <person name="Burkitt-Gray L."/>
            <person name="Ray D.A."/>
            <person name="Sullivan K.A.M."/>
            <person name="Roscito J.G."/>
            <person name="Kirilenko B.M."/>
            <person name="Davalos L.M."/>
            <person name="Corthals A.P."/>
            <person name="Power M.L."/>
            <person name="Jones G."/>
            <person name="Ransome R.D."/>
            <person name="Dechmann D.K.N."/>
            <person name="Locatelli A.G."/>
            <person name="Puechmaille S.J."/>
            <person name="Fedrigo O."/>
            <person name="Jarvis E.D."/>
            <person name="Hiller M."/>
            <person name="Vernes S.C."/>
            <person name="Myers E.W."/>
            <person name="Teeling E.C."/>
        </authorList>
    </citation>
    <scope>NUCLEOTIDE SEQUENCE [LARGE SCALE GENOMIC DNA]</scope>
    <source>
        <strain evidence="2">MMolMol1</strain>
        <tissue evidence="2">Muscle</tissue>
    </source>
</reference>
<keyword evidence="3" id="KW-1185">Reference proteome</keyword>
<dbReference type="GO" id="GO:0000712">
    <property type="term" value="P:resolution of meiotic recombination intermediates"/>
    <property type="evidence" value="ECO:0007669"/>
    <property type="project" value="TreeGrafter"/>
</dbReference>
<keyword evidence="2" id="KW-0540">Nuclease</keyword>
<accession>A0A7J8J3P1</accession>
<dbReference type="PANTHER" id="PTHR21541:SF3">
    <property type="entry name" value="STRUCTURE-SPECIFIC ENDONUCLEASE SUBUNIT SLX4"/>
    <property type="match status" value="1"/>
</dbReference>